<protein>
    <submittedName>
        <fullName evidence="1">6528_t:CDS:1</fullName>
    </submittedName>
</protein>
<accession>A0A9N9GMC9</accession>
<keyword evidence="2" id="KW-1185">Reference proteome</keyword>
<dbReference type="Proteomes" id="UP000789739">
    <property type="component" value="Unassembled WGS sequence"/>
</dbReference>
<gene>
    <name evidence="1" type="ORF">PBRASI_LOCUS8601</name>
</gene>
<sequence>MEDWIITVKLFCEFSPGLAFVEETPYEGARFDFGRAVSSVEDSQTDIDKYLFI</sequence>
<evidence type="ECO:0000313" key="2">
    <source>
        <dbReference type="Proteomes" id="UP000789739"/>
    </source>
</evidence>
<proteinExistence type="predicted"/>
<dbReference type="EMBL" id="CAJVPI010001575">
    <property type="protein sequence ID" value="CAG8619108.1"/>
    <property type="molecule type" value="Genomic_DNA"/>
</dbReference>
<name>A0A9N9GMC9_9GLOM</name>
<reference evidence="1" key="1">
    <citation type="submission" date="2021-06" db="EMBL/GenBank/DDBJ databases">
        <authorList>
            <person name="Kallberg Y."/>
            <person name="Tangrot J."/>
            <person name="Rosling A."/>
        </authorList>
    </citation>
    <scope>NUCLEOTIDE SEQUENCE</scope>
    <source>
        <strain evidence="1">BR232B</strain>
    </source>
</reference>
<comment type="caution">
    <text evidence="1">The sequence shown here is derived from an EMBL/GenBank/DDBJ whole genome shotgun (WGS) entry which is preliminary data.</text>
</comment>
<organism evidence="1 2">
    <name type="scientific">Paraglomus brasilianum</name>
    <dbReference type="NCBI Taxonomy" id="144538"/>
    <lineage>
        <taxon>Eukaryota</taxon>
        <taxon>Fungi</taxon>
        <taxon>Fungi incertae sedis</taxon>
        <taxon>Mucoromycota</taxon>
        <taxon>Glomeromycotina</taxon>
        <taxon>Glomeromycetes</taxon>
        <taxon>Paraglomerales</taxon>
        <taxon>Paraglomeraceae</taxon>
        <taxon>Paraglomus</taxon>
    </lineage>
</organism>
<dbReference type="AlphaFoldDB" id="A0A9N9GMC9"/>
<evidence type="ECO:0000313" key="1">
    <source>
        <dbReference type="EMBL" id="CAG8619108.1"/>
    </source>
</evidence>